<evidence type="ECO:0000313" key="2">
    <source>
        <dbReference type="EMBL" id="PPS01497.1"/>
    </source>
</evidence>
<sequence>MSPQGIQSMLHMRMIERRRRFDPPQYRLARAADEDDDEDISDDIPPVQDEPPSQPPPRHHPIHAAASLSEVSATFIALSNIALSDSTALEMVGNEMSMHARL</sequence>
<dbReference type="Proteomes" id="UP000239757">
    <property type="component" value="Unassembled WGS sequence"/>
</dbReference>
<accession>A0A2P5XDT4</accession>
<evidence type="ECO:0000256" key="1">
    <source>
        <dbReference type="SAM" id="MobiDB-lite"/>
    </source>
</evidence>
<proteinExistence type="predicted"/>
<feature type="region of interest" description="Disordered" evidence="1">
    <location>
        <begin position="21"/>
        <end position="63"/>
    </location>
</feature>
<evidence type="ECO:0000313" key="3">
    <source>
        <dbReference type="Proteomes" id="UP000239757"/>
    </source>
</evidence>
<dbReference type="EMBL" id="KZ665106">
    <property type="protein sequence ID" value="PPS01497.1"/>
    <property type="molecule type" value="Genomic_DNA"/>
</dbReference>
<protein>
    <submittedName>
        <fullName evidence="2">Uncharacterized protein</fullName>
    </submittedName>
</protein>
<gene>
    <name evidence="2" type="ORF">GOBAR_AA19166</name>
</gene>
<dbReference type="AlphaFoldDB" id="A0A2P5XDT4"/>
<feature type="compositionally biased region" description="Acidic residues" evidence="1">
    <location>
        <begin position="33"/>
        <end position="42"/>
    </location>
</feature>
<name>A0A2P5XDT4_GOSBA</name>
<organism evidence="2 3">
    <name type="scientific">Gossypium barbadense</name>
    <name type="common">Sea Island cotton</name>
    <name type="synonym">Hibiscus barbadensis</name>
    <dbReference type="NCBI Taxonomy" id="3634"/>
    <lineage>
        <taxon>Eukaryota</taxon>
        <taxon>Viridiplantae</taxon>
        <taxon>Streptophyta</taxon>
        <taxon>Embryophyta</taxon>
        <taxon>Tracheophyta</taxon>
        <taxon>Spermatophyta</taxon>
        <taxon>Magnoliopsida</taxon>
        <taxon>eudicotyledons</taxon>
        <taxon>Gunneridae</taxon>
        <taxon>Pentapetalae</taxon>
        <taxon>rosids</taxon>
        <taxon>malvids</taxon>
        <taxon>Malvales</taxon>
        <taxon>Malvaceae</taxon>
        <taxon>Malvoideae</taxon>
        <taxon>Gossypium</taxon>
    </lineage>
</organism>
<reference evidence="2 3" key="1">
    <citation type="submission" date="2015-01" db="EMBL/GenBank/DDBJ databases">
        <title>Genome of allotetraploid Gossypium barbadense reveals genomic plasticity and fiber elongation in cotton evolution.</title>
        <authorList>
            <person name="Chen X."/>
            <person name="Liu X."/>
            <person name="Zhao B."/>
            <person name="Zheng H."/>
            <person name="Hu Y."/>
            <person name="Lu G."/>
            <person name="Yang C."/>
            <person name="Chen J."/>
            <person name="Shan C."/>
            <person name="Zhang L."/>
            <person name="Zhou Y."/>
            <person name="Wang L."/>
            <person name="Guo W."/>
            <person name="Bai Y."/>
            <person name="Ruan J."/>
            <person name="Shangguan X."/>
            <person name="Mao Y."/>
            <person name="Jiang J."/>
            <person name="Zhu Y."/>
            <person name="Lei J."/>
            <person name="Kang H."/>
            <person name="Chen S."/>
            <person name="He X."/>
            <person name="Wang R."/>
            <person name="Wang Y."/>
            <person name="Chen J."/>
            <person name="Wang L."/>
            <person name="Yu S."/>
            <person name="Wang B."/>
            <person name="Wei J."/>
            <person name="Song S."/>
            <person name="Lu X."/>
            <person name="Gao Z."/>
            <person name="Gu W."/>
            <person name="Deng X."/>
            <person name="Ma D."/>
            <person name="Wang S."/>
            <person name="Liang W."/>
            <person name="Fang L."/>
            <person name="Cai C."/>
            <person name="Zhu X."/>
            <person name="Zhou B."/>
            <person name="Zhang Y."/>
            <person name="Chen Z."/>
            <person name="Xu S."/>
            <person name="Zhu R."/>
            <person name="Wang S."/>
            <person name="Zhang T."/>
            <person name="Zhao G."/>
        </authorList>
    </citation>
    <scope>NUCLEOTIDE SEQUENCE [LARGE SCALE GENOMIC DNA]</scope>
    <source>
        <strain evidence="3">cv. Xinhai21</strain>
        <tissue evidence="2">Leaf</tissue>
    </source>
</reference>